<dbReference type="PROSITE" id="PS50176">
    <property type="entry name" value="ARM_REPEAT"/>
    <property type="match status" value="1"/>
</dbReference>
<dbReference type="Proteomes" id="UP000824540">
    <property type="component" value="Unassembled WGS sequence"/>
</dbReference>
<dbReference type="SMART" id="SM01297">
    <property type="entry name" value="KAP"/>
    <property type="match status" value="1"/>
</dbReference>
<dbReference type="GO" id="GO:0007018">
    <property type="term" value="P:microtubule-based movement"/>
    <property type="evidence" value="ECO:0007669"/>
    <property type="project" value="TreeGrafter"/>
</dbReference>
<reference evidence="2" key="1">
    <citation type="thesis" date="2021" institute="BYU ScholarsArchive" country="Provo, UT, USA">
        <title>Applications of and Algorithms for Genome Assembly and Genomic Analyses with an Emphasis on Marine Teleosts.</title>
        <authorList>
            <person name="Pickett B.D."/>
        </authorList>
    </citation>
    <scope>NUCLEOTIDE SEQUENCE</scope>
    <source>
        <strain evidence="2">HI-2016</strain>
    </source>
</reference>
<dbReference type="SUPFAM" id="SSF48371">
    <property type="entry name" value="ARM repeat"/>
    <property type="match status" value="1"/>
</dbReference>
<dbReference type="PANTHER" id="PTHR15605">
    <property type="entry name" value="KINESIN-ASSOCIATED PROTEINS"/>
    <property type="match status" value="1"/>
</dbReference>
<evidence type="ECO:0000256" key="1">
    <source>
        <dbReference type="PROSITE-ProRule" id="PRU00259"/>
    </source>
</evidence>
<dbReference type="SMART" id="SM00185">
    <property type="entry name" value="ARM"/>
    <property type="match status" value="1"/>
</dbReference>
<accession>A0A8T2PMR4</accession>
<dbReference type="Pfam" id="PF05804">
    <property type="entry name" value="KAP"/>
    <property type="match status" value="3"/>
</dbReference>
<dbReference type="GO" id="GO:0044782">
    <property type="term" value="P:cilium organization"/>
    <property type="evidence" value="ECO:0007669"/>
    <property type="project" value="TreeGrafter"/>
</dbReference>
<dbReference type="GO" id="GO:0016939">
    <property type="term" value="C:kinesin II complex"/>
    <property type="evidence" value="ECO:0007669"/>
    <property type="project" value="TreeGrafter"/>
</dbReference>
<comment type="caution">
    <text evidence="2">The sequence shown here is derived from an EMBL/GenBank/DDBJ whole genome shotgun (WGS) entry which is preliminary data.</text>
</comment>
<dbReference type="PANTHER" id="PTHR15605:SF2">
    <property type="entry name" value="KINESIN-ASSOCIATED PROTEIN 3"/>
    <property type="match status" value="1"/>
</dbReference>
<dbReference type="EMBL" id="JAFBMS010000007">
    <property type="protein sequence ID" value="KAG9351127.1"/>
    <property type="molecule type" value="Genomic_DNA"/>
</dbReference>
<evidence type="ECO:0000313" key="3">
    <source>
        <dbReference type="Proteomes" id="UP000824540"/>
    </source>
</evidence>
<evidence type="ECO:0000313" key="2">
    <source>
        <dbReference type="EMBL" id="KAG9351127.1"/>
    </source>
</evidence>
<dbReference type="InterPro" id="IPR016024">
    <property type="entry name" value="ARM-type_fold"/>
</dbReference>
<gene>
    <name evidence="2" type="ORF">JZ751_025017</name>
</gene>
<feature type="repeat" description="ARM" evidence="1">
    <location>
        <begin position="217"/>
        <end position="261"/>
    </location>
</feature>
<dbReference type="GO" id="GO:0005930">
    <property type="term" value="C:axoneme"/>
    <property type="evidence" value="ECO:0007669"/>
    <property type="project" value="TreeGrafter"/>
</dbReference>
<dbReference type="InterPro" id="IPR008658">
    <property type="entry name" value="KAP3"/>
</dbReference>
<dbReference type="InterPro" id="IPR011989">
    <property type="entry name" value="ARM-like"/>
</dbReference>
<organism evidence="2 3">
    <name type="scientific">Albula glossodonta</name>
    <name type="common">roundjaw bonefish</name>
    <dbReference type="NCBI Taxonomy" id="121402"/>
    <lineage>
        <taxon>Eukaryota</taxon>
        <taxon>Metazoa</taxon>
        <taxon>Chordata</taxon>
        <taxon>Craniata</taxon>
        <taxon>Vertebrata</taxon>
        <taxon>Euteleostomi</taxon>
        <taxon>Actinopterygii</taxon>
        <taxon>Neopterygii</taxon>
        <taxon>Teleostei</taxon>
        <taxon>Albuliformes</taxon>
        <taxon>Albulidae</taxon>
        <taxon>Albula</taxon>
    </lineage>
</organism>
<evidence type="ECO:0008006" key="4">
    <source>
        <dbReference type="Google" id="ProtNLM"/>
    </source>
</evidence>
<proteinExistence type="predicted"/>
<dbReference type="OrthoDB" id="10265679at2759"/>
<dbReference type="Gene3D" id="1.25.10.10">
    <property type="entry name" value="Leucine-rich Repeat Variant"/>
    <property type="match status" value="1"/>
</dbReference>
<name>A0A8T2PMR4_9TELE</name>
<dbReference type="AlphaFoldDB" id="A0A8T2PMR4"/>
<dbReference type="GO" id="GO:0019894">
    <property type="term" value="F:kinesin binding"/>
    <property type="evidence" value="ECO:0007669"/>
    <property type="project" value="InterPro"/>
</dbReference>
<dbReference type="GO" id="GO:0035869">
    <property type="term" value="C:ciliary transition zone"/>
    <property type="evidence" value="ECO:0007669"/>
    <property type="project" value="TreeGrafter"/>
</dbReference>
<dbReference type="InterPro" id="IPR000225">
    <property type="entry name" value="Armadillo"/>
</dbReference>
<keyword evidence="3" id="KW-1185">Reference proteome</keyword>
<protein>
    <recommendedName>
        <fullName evidence="4">Kinesin-associated protein 3</fullName>
    </recommendedName>
</protein>
<sequence>MCILYHISVDDRFKSMFAYTDCIPQLMKMVFEFGEDRLDAELISFCINLAANKRNSQLICEGNGLKMLMKRALKLKDPLLMKMIRNISQHDGPPKHLFIDYVGDLAAQIRPVEEEEFVIECLGTLANLTIPDLDWELVLKEYNLVPYLKDRLKPGNGHCGTRPAHIGPAHPSLPPCVTAALHLESGSAEDDLILEVVIMIGTVSMDDSCAAMLAKSGIIPALIELLNAQQEDDEFVCQIVYVFYQMVFHQATRDVIIKETQAPAYLIDLMHDKNAEIRKVCDNTLDIIAVSILKCLTQCVIHIFTATVHTQMEREEYDEEWGKKIQSEKFRWHNSQWLEMVENRQMDEAEPFMYGDDGEPFLHDGDILERPDLFYSADGIIPADGAMSPEFFNDFHTQNGDNGQQAFPGR</sequence>